<evidence type="ECO:0000313" key="4">
    <source>
        <dbReference type="Proteomes" id="UP001596442"/>
    </source>
</evidence>
<dbReference type="RefSeq" id="WP_379781494.1">
    <property type="nucleotide sequence ID" value="NZ_JBHSWW010000127.1"/>
</dbReference>
<feature type="transmembrane region" description="Helical" evidence="2">
    <location>
        <begin position="91"/>
        <end position="109"/>
    </location>
</feature>
<accession>A0ABD5SBY4</accession>
<feature type="transmembrane region" description="Helical" evidence="2">
    <location>
        <begin position="420"/>
        <end position="439"/>
    </location>
</feature>
<organism evidence="3 4">
    <name type="scientific">Halorubrum tibetense</name>
    <dbReference type="NCBI Taxonomy" id="175631"/>
    <lineage>
        <taxon>Archaea</taxon>
        <taxon>Methanobacteriati</taxon>
        <taxon>Methanobacteriota</taxon>
        <taxon>Stenosarchaea group</taxon>
        <taxon>Halobacteria</taxon>
        <taxon>Halobacteriales</taxon>
        <taxon>Haloferacaceae</taxon>
        <taxon>Halorubrum</taxon>
    </lineage>
</organism>
<name>A0ABD5SBY4_9EURY</name>
<keyword evidence="2" id="KW-1133">Transmembrane helix</keyword>
<comment type="caution">
    <text evidence="3">The sequence shown here is derived from an EMBL/GenBank/DDBJ whole genome shotgun (WGS) entry which is preliminary data.</text>
</comment>
<dbReference type="EMBL" id="JBHSWW010000127">
    <property type="protein sequence ID" value="MFC6753672.1"/>
    <property type="molecule type" value="Genomic_DNA"/>
</dbReference>
<feature type="compositionally biased region" description="Low complexity" evidence="1">
    <location>
        <begin position="198"/>
        <end position="216"/>
    </location>
</feature>
<gene>
    <name evidence="3" type="ORF">ACFQEU_09390</name>
</gene>
<feature type="transmembrane region" description="Helical" evidence="2">
    <location>
        <begin position="339"/>
        <end position="359"/>
    </location>
</feature>
<evidence type="ECO:0000256" key="2">
    <source>
        <dbReference type="SAM" id="Phobius"/>
    </source>
</evidence>
<sequence length="457" mass="48933">MGASDGLAAYFGRSRRNAVLSWLLVAVLTVTIVAGAFLDRREPVLFSVVAIAVVAAPAIKFRDPAVVPPWYFVGLVCLPVLWEAFAPAPPTTGFVSSLAVATLGLLMTVELDRFTPLRLVPWFAVVLTVLLTLAMSGLLNVLRWSSDVVLGTTYLLDGRSQDAVNAAVMVEFVYATVAGLVAGVVFYLYFERAGRGGTTPAGPSSSTGTQSTAAGRDGSVPSRALGEPDAVGEADTVENATGVVLSDRLGIATRRQVQLVRFMQVVLAGLFVYGLWSRQIAVVTNAALGLGITFLPAILERDYEVAIEPGLVLWVTLAVFLHALGTAGLYDAISTWDHLTHTLSATVVAATGYAALRAIHLHSDTIHLPRWALFSCLLVFMLAMSVIWEIFEFVVDQGALRLDMEPILAQHGINDTIVDMIFNLVGSVIVATWGTVYLTEISESLARTLERQLGTAD</sequence>
<evidence type="ECO:0000313" key="3">
    <source>
        <dbReference type="EMBL" id="MFC6753672.1"/>
    </source>
</evidence>
<evidence type="ECO:0000256" key="1">
    <source>
        <dbReference type="SAM" id="MobiDB-lite"/>
    </source>
</evidence>
<protein>
    <submittedName>
        <fullName evidence="3">Uncharacterized protein</fullName>
    </submittedName>
</protein>
<keyword evidence="4" id="KW-1185">Reference proteome</keyword>
<proteinExistence type="predicted"/>
<feature type="transmembrane region" description="Helical" evidence="2">
    <location>
        <begin position="282"/>
        <end position="299"/>
    </location>
</feature>
<dbReference type="Pfam" id="PF09997">
    <property type="entry name" value="DUF2238"/>
    <property type="match status" value="1"/>
</dbReference>
<dbReference type="Proteomes" id="UP001596442">
    <property type="component" value="Unassembled WGS sequence"/>
</dbReference>
<feature type="transmembrane region" description="Helical" evidence="2">
    <location>
        <begin position="19"/>
        <end position="38"/>
    </location>
</feature>
<feature type="transmembrane region" description="Helical" evidence="2">
    <location>
        <begin position="121"/>
        <end position="144"/>
    </location>
</feature>
<keyword evidence="2" id="KW-0472">Membrane</keyword>
<reference evidence="3 4" key="1">
    <citation type="journal article" date="2019" name="Int. J. Syst. Evol. Microbiol.">
        <title>The Global Catalogue of Microorganisms (GCM) 10K type strain sequencing project: providing services to taxonomists for standard genome sequencing and annotation.</title>
        <authorList>
            <consortium name="The Broad Institute Genomics Platform"/>
            <consortium name="The Broad Institute Genome Sequencing Center for Infectious Disease"/>
            <person name="Wu L."/>
            <person name="Ma J."/>
        </authorList>
    </citation>
    <scope>NUCLEOTIDE SEQUENCE [LARGE SCALE GENOMIC DNA]</scope>
    <source>
        <strain evidence="3 4">CGMCC 1.3239</strain>
    </source>
</reference>
<feature type="transmembrane region" description="Helical" evidence="2">
    <location>
        <begin position="311"/>
        <end position="333"/>
    </location>
</feature>
<dbReference type="AlphaFoldDB" id="A0ABD5SBY4"/>
<keyword evidence="2" id="KW-0812">Transmembrane</keyword>
<feature type="transmembrane region" description="Helical" evidence="2">
    <location>
        <begin position="164"/>
        <end position="190"/>
    </location>
</feature>
<dbReference type="InterPro" id="IPR014509">
    <property type="entry name" value="YjdF-like"/>
</dbReference>
<feature type="transmembrane region" description="Helical" evidence="2">
    <location>
        <begin position="371"/>
        <end position="391"/>
    </location>
</feature>
<feature type="transmembrane region" description="Helical" evidence="2">
    <location>
        <begin position="44"/>
        <end position="61"/>
    </location>
</feature>
<feature type="transmembrane region" description="Helical" evidence="2">
    <location>
        <begin position="259"/>
        <end position="276"/>
    </location>
</feature>
<feature type="region of interest" description="Disordered" evidence="1">
    <location>
        <begin position="197"/>
        <end position="231"/>
    </location>
</feature>